<evidence type="ECO:0000256" key="2">
    <source>
        <dbReference type="ARBA" id="ARBA00022927"/>
    </source>
</evidence>
<dbReference type="GO" id="GO:0005829">
    <property type="term" value="C:cytosol"/>
    <property type="evidence" value="ECO:0007669"/>
    <property type="project" value="GOC"/>
</dbReference>
<dbReference type="GO" id="GO:1990745">
    <property type="term" value="C:EARP complex"/>
    <property type="evidence" value="ECO:0007669"/>
    <property type="project" value="InterPro"/>
</dbReference>
<dbReference type="Pfam" id="PF10475">
    <property type="entry name" value="Vps54_N"/>
    <property type="match status" value="1"/>
</dbReference>
<feature type="domain" description="Vacuolar protein sorting-associated protein 54 N-terminal" evidence="6">
    <location>
        <begin position="183"/>
        <end position="337"/>
    </location>
</feature>
<keyword evidence="3" id="KW-0175">Coiled coil</keyword>
<dbReference type="RefSeq" id="XP_020433967.1">
    <property type="nucleotide sequence ID" value="XM_020575978.1"/>
</dbReference>
<dbReference type="InterPro" id="IPR040047">
    <property type="entry name" value="VPS50"/>
</dbReference>
<protein>
    <submittedName>
        <fullName evidence="7">Uncharacterized protein</fullName>
    </submittedName>
</protein>
<dbReference type="GO" id="GO:0015031">
    <property type="term" value="P:protein transport"/>
    <property type="evidence" value="ECO:0007669"/>
    <property type="project" value="UniProtKB-KW"/>
</dbReference>
<evidence type="ECO:0000256" key="3">
    <source>
        <dbReference type="ARBA" id="ARBA00023054"/>
    </source>
</evidence>
<dbReference type="InterPro" id="IPR019514">
    <property type="entry name" value="Syndetin_C"/>
</dbReference>
<keyword evidence="1" id="KW-0813">Transport</keyword>
<evidence type="ECO:0000259" key="6">
    <source>
        <dbReference type="Pfam" id="PF10475"/>
    </source>
</evidence>
<dbReference type="GO" id="GO:0032456">
    <property type="term" value="P:endocytic recycling"/>
    <property type="evidence" value="ECO:0007669"/>
    <property type="project" value="InterPro"/>
</dbReference>
<evidence type="ECO:0000259" key="5">
    <source>
        <dbReference type="Pfam" id="PF10474"/>
    </source>
</evidence>
<keyword evidence="8" id="KW-1185">Reference proteome</keyword>
<dbReference type="PANTHER" id="PTHR13258:SF3">
    <property type="entry name" value="EXOCYST COMPLEX COMPONENT SEC8"/>
    <property type="match status" value="1"/>
</dbReference>
<evidence type="ECO:0000313" key="7">
    <source>
        <dbReference type="EMBL" id="EFA81850.1"/>
    </source>
</evidence>
<dbReference type="STRING" id="670386.D3B9D8"/>
<dbReference type="EMBL" id="ADBJ01000022">
    <property type="protein sequence ID" value="EFA81850.1"/>
    <property type="molecule type" value="Genomic_DNA"/>
</dbReference>
<dbReference type="Pfam" id="PF10474">
    <property type="entry name" value="Syndetin_C"/>
    <property type="match status" value="1"/>
</dbReference>
<keyword evidence="2" id="KW-0653">Protein transport</keyword>
<feature type="domain" description="Syndetin C-terminal" evidence="5">
    <location>
        <begin position="762"/>
        <end position="998"/>
    </location>
</feature>
<dbReference type="AlphaFoldDB" id="D3B9D8"/>
<dbReference type="FunCoup" id="D3B9D8">
    <property type="interactions" value="24"/>
</dbReference>
<evidence type="ECO:0000256" key="4">
    <source>
        <dbReference type="SAM" id="MobiDB-lite"/>
    </source>
</evidence>
<feature type="compositionally biased region" description="Polar residues" evidence="4">
    <location>
        <begin position="500"/>
        <end position="509"/>
    </location>
</feature>
<dbReference type="GO" id="GO:0042147">
    <property type="term" value="P:retrograde transport, endosome to Golgi"/>
    <property type="evidence" value="ECO:0007669"/>
    <property type="project" value="InterPro"/>
</dbReference>
<evidence type="ECO:0000256" key="1">
    <source>
        <dbReference type="ARBA" id="ARBA00022448"/>
    </source>
</evidence>
<accession>D3B9D8</accession>
<dbReference type="Proteomes" id="UP000001396">
    <property type="component" value="Unassembled WGS sequence"/>
</dbReference>
<feature type="compositionally biased region" description="Low complexity" evidence="4">
    <location>
        <begin position="510"/>
        <end position="519"/>
    </location>
</feature>
<sequence length="1007" mass="115901">MTSSINLNLGSLPNLPSVLKFDVSQLKSKIDDAAATTKKTFSAITGVTYNNTKPKKSKYYYQFKDAAPQMAEEEFLKIIPAEFFEKDFDTTRYLLNMLPANDSDFSQFLDKHTDKYTRCMDYVNSKLHSRVKKNYTEFVEGMSQIHEIGVELQRSTVICATSRRTLGNTKKNLNTTAFNIMANDGDYPSTIKSYHKCREILQRVSHYSLPELSSNLNEIYGVVQERIDKDFFNCCRTFNANTYRSVFEAYKLLNRANQLLDKLEKYFVKPIEPEIRNIVYSHVLLSEEAAMNPEAYKNVEYKDLCRAVTNEHFVNCILAVFEYLSDVMTSLYLMNQFHVENPDGEESNIFADISSALTRFKKTIWDTMQKQVTALLARKLTTFKIDDFQLILNSVTKISEIGEEFSGDPSHHLKKSIIDQSKAFFDHFHKTRVDDLRTMLEHETWVNMPVAADFNAATELRLKKRMQVDRDKQLSGEQIFYAIRDHGNPFSQLISYKNKRTSTSPTFSPTLESKQQQTKQEQKKEDDSDEDEELKQEIIEEDDDDDHARRKLQYQKQQQLKKKKAEETPNFLVASSTISFVRYIGKYLEMMEQLPHISLDIFNAICQFVEYYMYTIYSFSGYLDPQGFSLEALTTKMEKTLSSGHQVEDLSFTKPALNRFINKTKERLGIPIVTQVASAVSGISTLTSFTSQLSQIKSFANDIINNTSPTLPSATSPYSNNNNSNIQAGTLAPTNQDPSAPRWIVPRINYNGLRLGDPKECLFNLPVRILAIESLSFVVSALNDSRPVFEGLLPGKYIDQIKSFYDNVVKIIPDLQRHLIKSSVSAIFSHQSGSFYFSKTIADQKWDVKTTTVGKTPYIEAFLKEFQLFFKQLDDAVQKSGFITTSLKNRIIDVSFEYLVQQLVDGYSRIKKCSNEGRAVMIQDLMNLQAGLEKLSKTKIPNIAYAEHYIKGYYHLSVLQDKEIMEWATEHDEYPIKHIINLLQLAKVNKPMLLQQLEEMDKKRRKY</sequence>
<dbReference type="OMA" id="GMSQIHE"/>
<comment type="caution">
    <text evidence="7">The sequence shown here is derived from an EMBL/GenBank/DDBJ whole genome shotgun (WGS) entry which is preliminary data.</text>
</comment>
<organism evidence="7 8">
    <name type="scientific">Heterostelium pallidum (strain ATCC 26659 / Pp 5 / PN500)</name>
    <name type="common">Cellular slime mold</name>
    <name type="synonym">Polysphondylium pallidum</name>
    <dbReference type="NCBI Taxonomy" id="670386"/>
    <lineage>
        <taxon>Eukaryota</taxon>
        <taxon>Amoebozoa</taxon>
        <taxon>Evosea</taxon>
        <taxon>Eumycetozoa</taxon>
        <taxon>Dictyostelia</taxon>
        <taxon>Acytosteliales</taxon>
        <taxon>Acytosteliaceae</taxon>
        <taxon>Heterostelium</taxon>
    </lineage>
</organism>
<gene>
    <name evidence="7" type="ORF">PPL_05082</name>
</gene>
<feature type="compositionally biased region" description="Acidic residues" evidence="4">
    <location>
        <begin position="527"/>
        <end position="545"/>
    </location>
</feature>
<dbReference type="InterPro" id="IPR019515">
    <property type="entry name" value="VPS54_N"/>
</dbReference>
<reference evidence="7 8" key="1">
    <citation type="journal article" date="2011" name="Genome Res.">
        <title>Phylogeny-wide analysis of social amoeba genomes highlights ancient origins for complex intercellular communication.</title>
        <authorList>
            <person name="Heidel A.J."/>
            <person name="Lawal H.M."/>
            <person name="Felder M."/>
            <person name="Schilde C."/>
            <person name="Helps N.R."/>
            <person name="Tunggal B."/>
            <person name="Rivero F."/>
            <person name="John U."/>
            <person name="Schleicher M."/>
            <person name="Eichinger L."/>
            <person name="Platzer M."/>
            <person name="Noegel A.A."/>
            <person name="Schaap P."/>
            <person name="Gloeckner G."/>
        </authorList>
    </citation>
    <scope>NUCLEOTIDE SEQUENCE [LARGE SCALE GENOMIC DNA]</scope>
    <source>
        <strain evidence="8">ATCC 26659 / Pp 5 / PN500</strain>
    </source>
</reference>
<dbReference type="InParanoid" id="D3B9D8"/>
<dbReference type="PANTHER" id="PTHR13258">
    <property type="entry name" value="SYNDETIN"/>
    <property type="match status" value="1"/>
</dbReference>
<proteinExistence type="predicted"/>
<feature type="region of interest" description="Disordered" evidence="4">
    <location>
        <begin position="500"/>
        <end position="561"/>
    </location>
</feature>
<name>D3B9D8_HETP5</name>
<feature type="compositionally biased region" description="Basic residues" evidence="4">
    <location>
        <begin position="549"/>
        <end position="561"/>
    </location>
</feature>
<dbReference type="GO" id="GO:0000149">
    <property type="term" value="F:SNARE binding"/>
    <property type="evidence" value="ECO:0007669"/>
    <property type="project" value="TreeGrafter"/>
</dbReference>
<evidence type="ECO:0000313" key="8">
    <source>
        <dbReference type="Proteomes" id="UP000001396"/>
    </source>
</evidence>
<dbReference type="GeneID" id="31360568"/>